<evidence type="ECO:0000259" key="1">
    <source>
        <dbReference type="PROSITE" id="PS50404"/>
    </source>
</evidence>
<dbReference type="InterPro" id="IPR010987">
    <property type="entry name" value="Glutathione-S-Trfase_C-like"/>
</dbReference>
<feature type="domain" description="GST N-terminal" evidence="1">
    <location>
        <begin position="1"/>
        <end position="81"/>
    </location>
</feature>
<dbReference type="Pfam" id="PF13410">
    <property type="entry name" value="GST_C_2"/>
    <property type="match status" value="1"/>
</dbReference>
<dbReference type="RefSeq" id="XP_064662504.1">
    <property type="nucleotide sequence ID" value="XM_064799749.1"/>
</dbReference>
<dbReference type="Pfam" id="PF13409">
    <property type="entry name" value="GST_N_2"/>
    <property type="match status" value="1"/>
</dbReference>
<dbReference type="Proteomes" id="UP001337655">
    <property type="component" value="Unassembled WGS sequence"/>
</dbReference>
<dbReference type="Gene3D" id="1.20.1050.10">
    <property type="match status" value="1"/>
</dbReference>
<dbReference type="EMBL" id="JAVRRT010000003">
    <property type="protein sequence ID" value="KAK5173809.1"/>
    <property type="molecule type" value="Genomic_DNA"/>
</dbReference>
<dbReference type="PANTHER" id="PTHR43968">
    <property type="match status" value="1"/>
</dbReference>
<evidence type="ECO:0008006" key="5">
    <source>
        <dbReference type="Google" id="ProtNLM"/>
    </source>
</evidence>
<feature type="domain" description="GST C-terminal" evidence="2">
    <location>
        <begin position="85"/>
        <end position="214"/>
    </location>
</feature>
<dbReference type="InterPro" id="IPR050983">
    <property type="entry name" value="GST_Omega/HSP26"/>
</dbReference>
<dbReference type="SUPFAM" id="SSF47616">
    <property type="entry name" value="GST C-terminal domain-like"/>
    <property type="match status" value="1"/>
</dbReference>
<dbReference type="InterPro" id="IPR040079">
    <property type="entry name" value="Glutathione_S-Trfase"/>
</dbReference>
<dbReference type="AlphaFoldDB" id="A0AAV9PJD4"/>
<reference evidence="3 4" key="1">
    <citation type="submission" date="2023-08" db="EMBL/GenBank/DDBJ databases">
        <title>Black Yeasts Isolated from many extreme environments.</title>
        <authorList>
            <person name="Coleine C."/>
            <person name="Stajich J.E."/>
            <person name="Selbmann L."/>
        </authorList>
    </citation>
    <scope>NUCLEOTIDE SEQUENCE [LARGE SCALE GENOMIC DNA]</scope>
    <source>
        <strain evidence="3 4">CCFEE 5935</strain>
    </source>
</reference>
<dbReference type="GeneID" id="89923837"/>
<accession>A0AAV9PJD4</accession>
<comment type="caution">
    <text evidence="3">The sequence shown here is derived from an EMBL/GenBank/DDBJ whole genome shotgun (WGS) entry which is preliminary data.</text>
</comment>
<sequence>MWTLISATPSPYARKIRIALIEKRLPFTLQTEVPWDSTTATPQHNPLEKLPVLLLNDDVGTAVYESHFIMEWLEAKYPEHSLLPDDLEGKLFAKKVEVLADGVCDALVLAFFEKMRGEGLRSEAWMERQMRKADGGLRALATFVEQAGGGGFLIGERLTLADIAVGSALGWLSLRWPDHEWKTKHPKLNEYYERLEQRPTFDSTRPSAQTITDKVV</sequence>
<dbReference type="SFLD" id="SFLDS00019">
    <property type="entry name" value="Glutathione_Transferase_(cytos"/>
    <property type="match status" value="1"/>
</dbReference>
<dbReference type="InterPro" id="IPR036249">
    <property type="entry name" value="Thioredoxin-like_sf"/>
</dbReference>
<dbReference type="PANTHER" id="PTHR43968:SF6">
    <property type="entry name" value="GLUTATHIONE S-TRANSFERASE OMEGA"/>
    <property type="match status" value="1"/>
</dbReference>
<evidence type="ECO:0000313" key="3">
    <source>
        <dbReference type="EMBL" id="KAK5173809.1"/>
    </source>
</evidence>
<dbReference type="Gene3D" id="3.40.30.10">
    <property type="entry name" value="Glutaredoxin"/>
    <property type="match status" value="1"/>
</dbReference>
<dbReference type="InterPro" id="IPR004045">
    <property type="entry name" value="Glutathione_S-Trfase_N"/>
</dbReference>
<proteinExistence type="predicted"/>
<name>A0AAV9PJD4_9PEZI</name>
<organism evidence="3 4">
    <name type="scientific">Saxophila tyrrhenica</name>
    <dbReference type="NCBI Taxonomy" id="1690608"/>
    <lineage>
        <taxon>Eukaryota</taxon>
        <taxon>Fungi</taxon>
        <taxon>Dikarya</taxon>
        <taxon>Ascomycota</taxon>
        <taxon>Pezizomycotina</taxon>
        <taxon>Dothideomycetes</taxon>
        <taxon>Dothideomycetidae</taxon>
        <taxon>Mycosphaerellales</taxon>
        <taxon>Extremaceae</taxon>
        <taxon>Saxophila</taxon>
    </lineage>
</organism>
<evidence type="ECO:0000313" key="4">
    <source>
        <dbReference type="Proteomes" id="UP001337655"/>
    </source>
</evidence>
<protein>
    <recommendedName>
        <fullName evidence="5">Glutathione S-transferase domain-containing protein</fullName>
    </recommendedName>
</protein>
<dbReference type="InterPro" id="IPR036282">
    <property type="entry name" value="Glutathione-S-Trfase_C_sf"/>
</dbReference>
<dbReference type="SUPFAM" id="SSF52833">
    <property type="entry name" value="Thioredoxin-like"/>
    <property type="match status" value="1"/>
</dbReference>
<dbReference type="PROSITE" id="PS50404">
    <property type="entry name" value="GST_NTER"/>
    <property type="match status" value="1"/>
</dbReference>
<evidence type="ECO:0000259" key="2">
    <source>
        <dbReference type="PROSITE" id="PS50405"/>
    </source>
</evidence>
<dbReference type="CDD" id="cd03205">
    <property type="entry name" value="GST_C_6"/>
    <property type="match status" value="1"/>
</dbReference>
<gene>
    <name evidence="3" type="ORF">LTR77_002490</name>
</gene>
<dbReference type="SFLD" id="SFLDG00358">
    <property type="entry name" value="Main_(cytGST)"/>
    <property type="match status" value="1"/>
</dbReference>
<dbReference type="PROSITE" id="PS50405">
    <property type="entry name" value="GST_CTER"/>
    <property type="match status" value="1"/>
</dbReference>
<keyword evidence="4" id="KW-1185">Reference proteome</keyword>
<dbReference type="GO" id="GO:0005737">
    <property type="term" value="C:cytoplasm"/>
    <property type="evidence" value="ECO:0007669"/>
    <property type="project" value="TreeGrafter"/>
</dbReference>